<comment type="subunit">
    <text evidence="4">Interacts with the cytoplasmic NapA precursor.</text>
</comment>
<reference evidence="6" key="2">
    <citation type="submission" date="2019-07" db="EMBL/GenBank/DDBJ databases">
        <authorList>
            <person name="Whitman W."/>
            <person name="Huntemann M."/>
            <person name="Clum A."/>
            <person name="Pillay M."/>
            <person name="Palaniappan K."/>
            <person name="Varghese N."/>
            <person name="Mikhailova N."/>
            <person name="Stamatis D."/>
            <person name="Reddy T."/>
            <person name="Daum C."/>
            <person name="Shapiro N."/>
            <person name="Ivanova N."/>
            <person name="Kyrpides N."/>
            <person name="Woyke T."/>
        </authorList>
    </citation>
    <scope>NUCLEOTIDE SEQUENCE</scope>
    <source>
        <strain evidence="6">CGMCC 1.10685</strain>
    </source>
</reference>
<dbReference type="Gene3D" id="3.30.70.920">
    <property type="match status" value="1"/>
</dbReference>
<name>A0A562PNY2_9BURK</name>
<dbReference type="RefSeq" id="WP_145877392.1">
    <property type="nucleotide sequence ID" value="NZ_CP046904.1"/>
</dbReference>
<keyword evidence="2 4" id="KW-0963">Cytoplasm</keyword>
<sequence>MIDEIHIAGIIVHASRAQMDAVRTQLALVPGAIVHTAAADGRMVVTLETDSAQRTLDTMDVIRVIPGVFNVALVYQHAEPREAMDEEIR</sequence>
<dbReference type="OrthoDB" id="9181043at2"/>
<evidence type="ECO:0000256" key="2">
    <source>
        <dbReference type="ARBA" id="ARBA00022490"/>
    </source>
</evidence>
<dbReference type="InterPro" id="IPR005623">
    <property type="entry name" value="Chaperone_NapD_NO3_reduct"/>
</dbReference>
<accession>A0A562PNY2</accession>
<evidence type="ECO:0000256" key="3">
    <source>
        <dbReference type="ARBA" id="ARBA00023186"/>
    </source>
</evidence>
<evidence type="ECO:0000256" key="1">
    <source>
        <dbReference type="ARBA" id="ARBA00004496"/>
    </source>
</evidence>
<dbReference type="GO" id="GO:0005048">
    <property type="term" value="F:signal sequence binding"/>
    <property type="evidence" value="ECO:0007669"/>
    <property type="project" value="UniProtKB-UniRule"/>
</dbReference>
<dbReference type="PANTHER" id="PTHR38603">
    <property type="entry name" value="CHAPERONE NAPD"/>
    <property type="match status" value="1"/>
</dbReference>
<proteinExistence type="inferred from homology"/>
<dbReference type="EMBL" id="CP046904">
    <property type="protein sequence ID" value="QGZ40666.1"/>
    <property type="molecule type" value="Genomic_DNA"/>
</dbReference>
<organism evidence="6 7">
    <name type="scientific">Pseudoduganella flava</name>
    <dbReference type="NCBI Taxonomy" id="871742"/>
    <lineage>
        <taxon>Bacteria</taxon>
        <taxon>Pseudomonadati</taxon>
        <taxon>Pseudomonadota</taxon>
        <taxon>Betaproteobacteria</taxon>
        <taxon>Burkholderiales</taxon>
        <taxon>Oxalobacteraceae</taxon>
        <taxon>Telluria group</taxon>
        <taxon>Pseudoduganella</taxon>
    </lineage>
</organism>
<evidence type="ECO:0000256" key="4">
    <source>
        <dbReference type="HAMAP-Rule" id="MF_02200"/>
    </source>
</evidence>
<dbReference type="GO" id="GO:0051224">
    <property type="term" value="P:negative regulation of protein transport"/>
    <property type="evidence" value="ECO:0007669"/>
    <property type="project" value="UniProtKB-UniRule"/>
</dbReference>
<dbReference type="Proteomes" id="UP000315112">
    <property type="component" value="Unassembled WGS sequence"/>
</dbReference>
<evidence type="ECO:0000313" key="7">
    <source>
        <dbReference type="Proteomes" id="UP000315112"/>
    </source>
</evidence>
<keyword evidence="8" id="KW-1185">Reference proteome</keyword>
<protein>
    <recommendedName>
        <fullName evidence="4">Chaperone NapD</fullName>
    </recommendedName>
    <alternativeName>
        <fullName evidence="4">NapA signal peptide-binding chaperone NapD</fullName>
    </alternativeName>
</protein>
<comment type="similarity">
    <text evidence="4">Belongs to the NapD family.</text>
</comment>
<dbReference type="GO" id="GO:0005737">
    <property type="term" value="C:cytoplasm"/>
    <property type="evidence" value="ECO:0007669"/>
    <property type="project" value="UniProtKB-SubCell"/>
</dbReference>
<dbReference type="AlphaFoldDB" id="A0A562PNY2"/>
<reference evidence="5 8" key="3">
    <citation type="submission" date="2019-12" db="EMBL/GenBank/DDBJ databases">
        <title>Draft Genome Sequences of Six Type Strains of the Genus Massilia.</title>
        <authorList>
            <person name="Miess H."/>
            <person name="Frediansyah A."/>
            <person name="Goeker M."/>
            <person name="Gross H."/>
        </authorList>
    </citation>
    <scope>NUCLEOTIDE SEQUENCE [LARGE SCALE GENOMIC DNA]</scope>
    <source>
        <strain evidence="5 8">DSM 26639</strain>
    </source>
</reference>
<gene>
    <name evidence="4" type="primary">napD</name>
    <name evidence="5" type="ORF">GO485_17420</name>
    <name evidence="6" type="ORF">IP92_03553</name>
</gene>
<evidence type="ECO:0000313" key="6">
    <source>
        <dbReference type="EMBL" id="TWI46119.1"/>
    </source>
</evidence>
<dbReference type="Pfam" id="PF03927">
    <property type="entry name" value="NapD"/>
    <property type="match status" value="1"/>
</dbReference>
<dbReference type="Proteomes" id="UP000437862">
    <property type="component" value="Chromosome"/>
</dbReference>
<keyword evidence="3 4" id="KW-0143">Chaperone</keyword>
<dbReference type="HAMAP" id="MF_02200">
    <property type="entry name" value="NapD"/>
    <property type="match status" value="1"/>
</dbReference>
<dbReference type="PANTHER" id="PTHR38603:SF1">
    <property type="entry name" value="CHAPERONE NAPD"/>
    <property type="match status" value="1"/>
</dbReference>
<reference evidence="6 7" key="1">
    <citation type="journal article" date="2015" name="Stand. Genomic Sci.">
        <title>Genomic Encyclopedia of Bacterial and Archaeal Type Strains, Phase III: the genomes of soil and plant-associated and newly described type strains.</title>
        <authorList>
            <person name="Whitman W.B."/>
            <person name="Woyke T."/>
            <person name="Klenk H.P."/>
            <person name="Zhou Y."/>
            <person name="Lilburn T.G."/>
            <person name="Beck B.J."/>
            <person name="De Vos P."/>
            <person name="Vandamme P."/>
            <person name="Eisen J.A."/>
            <person name="Garrity G."/>
            <person name="Hugenholtz P."/>
            <person name="Kyrpides N.C."/>
        </authorList>
    </citation>
    <scope>NUCLEOTIDE SEQUENCE [LARGE SCALE GENOMIC DNA]</scope>
    <source>
        <strain evidence="6 7">CGMCC 1.10685</strain>
    </source>
</reference>
<comment type="function">
    <text evidence="4">Chaperone for NapA, the catalytic subunit of the periplasmic nitrate reductase. It binds directly and specifically to the twin-arginine signal peptide of NapA, preventing premature interaction with the Tat translocase and premature export.</text>
</comment>
<evidence type="ECO:0000313" key="5">
    <source>
        <dbReference type="EMBL" id="QGZ40666.1"/>
    </source>
</evidence>
<comment type="subcellular location">
    <subcellularLocation>
        <location evidence="1 4">Cytoplasm</location>
    </subcellularLocation>
</comment>
<dbReference type="EMBL" id="VLKW01000006">
    <property type="protein sequence ID" value="TWI46119.1"/>
    <property type="molecule type" value="Genomic_DNA"/>
</dbReference>
<evidence type="ECO:0000313" key="8">
    <source>
        <dbReference type="Proteomes" id="UP000437862"/>
    </source>
</evidence>